<dbReference type="Pfam" id="PF00067">
    <property type="entry name" value="p450"/>
    <property type="match status" value="1"/>
</dbReference>
<reference evidence="23 24" key="1">
    <citation type="submission" date="2023-04" db="EMBL/GenBank/DDBJ databases">
        <title>Colletotrichum tabacum stain YC1 causing leaf anthracnose on Nicotiana tabacum(L.) cv.</title>
        <authorList>
            <person name="Ji Z."/>
            <person name="Wang M."/>
            <person name="Zhang J."/>
            <person name="Wang N."/>
            <person name="Zhou Z."/>
        </authorList>
    </citation>
    <scope>NUCLEOTIDE SEQUENCE [LARGE SCALE GENOMIC DNA]</scope>
    <source>
        <strain evidence="23 24">YC1</strain>
    </source>
</reference>
<feature type="region of interest" description="Disordered" evidence="19">
    <location>
        <begin position="543"/>
        <end position="658"/>
    </location>
</feature>
<evidence type="ECO:0000259" key="21">
    <source>
        <dbReference type="PROSITE" id="PS50075"/>
    </source>
</evidence>
<dbReference type="GO" id="GO:0016705">
    <property type="term" value="F:oxidoreductase activity, acting on paired donors, with incorporation or reduction of molecular oxygen"/>
    <property type="evidence" value="ECO:0007669"/>
    <property type="project" value="InterPro"/>
</dbReference>
<dbReference type="GO" id="GO:0004315">
    <property type="term" value="F:3-oxoacyl-[acyl-carrier-protein] synthase activity"/>
    <property type="evidence" value="ECO:0007669"/>
    <property type="project" value="UniProtKB-EC"/>
</dbReference>
<keyword evidence="14 17" id="KW-0408">Iron</keyword>
<evidence type="ECO:0000256" key="13">
    <source>
        <dbReference type="ARBA" id="ARBA00023002"/>
    </source>
</evidence>
<dbReference type="Pfam" id="PF18325">
    <property type="entry name" value="Fas_alpha_ACP"/>
    <property type="match status" value="1"/>
</dbReference>
<evidence type="ECO:0000256" key="5">
    <source>
        <dbReference type="ARBA" id="ARBA00013191"/>
    </source>
</evidence>
<evidence type="ECO:0000259" key="22">
    <source>
        <dbReference type="PROSITE" id="PS52004"/>
    </source>
</evidence>
<dbReference type="GO" id="GO:0008897">
    <property type="term" value="F:holo-[acyl-carrier-protein] synthase activity"/>
    <property type="evidence" value="ECO:0007669"/>
    <property type="project" value="InterPro"/>
</dbReference>
<accession>A0AAV9TA04</accession>
<dbReference type="InterPro" id="IPR036396">
    <property type="entry name" value="Cyt_P450_sf"/>
</dbReference>
<comment type="caution">
    <text evidence="23">The sequence shown here is derived from an EMBL/GenBank/DDBJ whole genome shotgun (WGS) entry which is preliminary data.</text>
</comment>
<dbReference type="PROSITE" id="PS52004">
    <property type="entry name" value="KS3_2"/>
    <property type="match status" value="1"/>
</dbReference>
<dbReference type="PANTHER" id="PTHR24305:SF237">
    <property type="entry name" value="CYTOCHROME P450 MONOOXYGENASE ATNE-RELATED"/>
    <property type="match status" value="1"/>
</dbReference>
<feature type="compositionally biased region" description="Polar residues" evidence="19">
    <location>
        <begin position="795"/>
        <end position="804"/>
    </location>
</feature>
<dbReference type="SUPFAM" id="SSF53901">
    <property type="entry name" value="Thiolase-like"/>
    <property type="match status" value="2"/>
</dbReference>
<dbReference type="Gene3D" id="6.10.140.1410">
    <property type="match status" value="1"/>
</dbReference>
<comment type="similarity">
    <text evidence="18">Belongs to the thiolase-like superfamily. Beta-ketoacyl-ACP synthases family.</text>
</comment>
<feature type="compositionally biased region" description="Low complexity" evidence="19">
    <location>
        <begin position="2033"/>
        <end position="2053"/>
    </location>
</feature>
<dbReference type="SUPFAM" id="SSF48264">
    <property type="entry name" value="Cytochrome P450"/>
    <property type="match status" value="1"/>
</dbReference>
<evidence type="ECO:0000256" key="18">
    <source>
        <dbReference type="RuleBase" id="RU003694"/>
    </source>
</evidence>
<dbReference type="PROSITE" id="PS00086">
    <property type="entry name" value="CYTOCHROME_P450"/>
    <property type="match status" value="1"/>
</dbReference>
<comment type="subcellular location">
    <subcellularLocation>
        <location evidence="2">Membrane</location>
    </subcellularLocation>
</comment>
<evidence type="ECO:0000256" key="17">
    <source>
        <dbReference type="PIRSR" id="PIRSR602401-1"/>
    </source>
</evidence>
<keyword evidence="15" id="KW-0503">Monooxygenase</keyword>
<evidence type="ECO:0000256" key="11">
    <source>
        <dbReference type="ARBA" id="ARBA00022723"/>
    </source>
</evidence>
<dbReference type="GO" id="GO:0005506">
    <property type="term" value="F:iron ion binding"/>
    <property type="evidence" value="ECO:0007669"/>
    <property type="project" value="InterPro"/>
</dbReference>
<evidence type="ECO:0000256" key="3">
    <source>
        <dbReference type="ARBA" id="ARBA00007485"/>
    </source>
</evidence>
<dbReference type="EC" id="2.3.1.41" evidence="5"/>
<evidence type="ECO:0000256" key="15">
    <source>
        <dbReference type="ARBA" id="ARBA00023033"/>
    </source>
</evidence>
<feature type="domain" description="Ketosynthase family 3 (KS3)" evidence="22">
    <location>
        <begin position="1702"/>
        <end position="2290"/>
    </location>
</feature>
<dbReference type="Gene3D" id="1.10.630.10">
    <property type="entry name" value="Cytochrome P450"/>
    <property type="match status" value="1"/>
</dbReference>
<evidence type="ECO:0000256" key="4">
    <source>
        <dbReference type="ARBA" id="ARBA00010617"/>
    </source>
</evidence>
<feature type="region of interest" description="Disordered" evidence="19">
    <location>
        <begin position="2033"/>
        <end position="2059"/>
    </location>
</feature>
<dbReference type="FunFam" id="3.90.25.70:FF:000001">
    <property type="entry name" value="Fatty acid synthase subunit alpha"/>
    <property type="match status" value="1"/>
</dbReference>
<keyword evidence="11 17" id="KW-0479">Metal-binding</keyword>
<organism evidence="23 24">
    <name type="scientific">Colletotrichum tabaci</name>
    <dbReference type="NCBI Taxonomy" id="1209068"/>
    <lineage>
        <taxon>Eukaryota</taxon>
        <taxon>Fungi</taxon>
        <taxon>Dikarya</taxon>
        <taxon>Ascomycota</taxon>
        <taxon>Pezizomycotina</taxon>
        <taxon>Sordariomycetes</taxon>
        <taxon>Hypocreomycetidae</taxon>
        <taxon>Glomerellales</taxon>
        <taxon>Glomerellaceae</taxon>
        <taxon>Colletotrichum</taxon>
        <taxon>Colletotrichum destructivum species complex</taxon>
    </lineage>
</organism>
<dbReference type="Gene3D" id="3.30.70.2490">
    <property type="match status" value="1"/>
</dbReference>
<keyword evidence="16 20" id="KW-0472">Membrane</keyword>
<dbReference type="InterPro" id="IPR014030">
    <property type="entry name" value="Ketoacyl_synth_N"/>
</dbReference>
<dbReference type="InterPro" id="IPR020841">
    <property type="entry name" value="PKS_Beta-ketoAc_synthase_dom"/>
</dbReference>
<proteinExistence type="inferred from homology"/>
<dbReference type="InterPro" id="IPR041550">
    <property type="entry name" value="FASI_helical"/>
</dbReference>
<keyword evidence="7" id="KW-0597">Phosphoprotein</keyword>
<evidence type="ECO:0000256" key="14">
    <source>
        <dbReference type="ARBA" id="ARBA00023004"/>
    </source>
</evidence>
<dbReference type="GO" id="GO:0020037">
    <property type="term" value="F:heme binding"/>
    <property type="evidence" value="ECO:0007669"/>
    <property type="project" value="InterPro"/>
</dbReference>
<dbReference type="FunFam" id="1.10.630.10:FF:000063">
    <property type="entry name" value="Cytochrome P450 monooxygenase"/>
    <property type="match status" value="1"/>
</dbReference>
<dbReference type="InterPro" id="IPR002401">
    <property type="entry name" value="Cyt_P450_E_grp-I"/>
</dbReference>
<dbReference type="InterPro" id="IPR047224">
    <property type="entry name" value="FAS_alpha_su_C"/>
</dbReference>
<dbReference type="InterPro" id="IPR001128">
    <property type="entry name" value="Cyt_P450"/>
</dbReference>
<keyword evidence="9 18" id="KW-0808">Transferase</keyword>
<dbReference type="PRINTS" id="PR00463">
    <property type="entry name" value="EP450I"/>
</dbReference>
<dbReference type="Proteomes" id="UP001327957">
    <property type="component" value="Unassembled WGS sequence"/>
</dbReference>
<dbReference type="GO" id="GO:1902181">
    <property type="term" value="P:verruculogen biosynthetic process"/>
    <property type="evidence" value="ECO:0007669"/>
    <property type="project" value="UniProtKB-ARBA"/>
</dbReference>
<dbReference type="InterPro" id="IPR040899">
    <property type="entry name" value="Fas_alpha_ACP"/>
</dbReference>
<dbReference type="InterPro" id="IPR036291">
    <property type="entry name" value="NAD(P)-bd_dom_sf"/>
</dbReference>
<dbReference type="PANTHER" id="PTHR24305">
    <property type="entry name" value="CYTOCHROME P450"/>
    <property type="match status" value="1"/>
</dbReference>
<dbReference type="InterPro" id="IPR016039">
    <property type="entry name" value="Thiolase-like"/>
</dbReference>
<dbReference type="InterPro" id="IPR050121">
    <property type="entry name" value="Cytochrome_P450_monoxygenase"/>
</dbReference>
<dbReference type="Pfam" id="PF00109">
    <property type="entry name" value="ketoacyl-synt"/>
    <property type="match status" value="1"/>
</dbReference>
<evidence type="ECO:0000256" key="6">
    <source>
        <dbReference type="ARBA" id="ARBA00022450"/>
    </source>
</evidence>
<dbReference type="GO" id="GO:0016020">
    <property type="term" value="C:membrane"/>
    <property type="evidence" value="ECO:0007669"/>
    <property type="project" value="UniProtKB-SubCell"/>
</dbReference>
<feature type="region of interest" description="Disordered" evidence="19">
    <location>
        <begin position="1539"/>
        <end position="1559"/>
    </location>
</feature>
<dbReference type="CDD" id="cd00828">
    <property type="entry name" value="elong_cond_enzymes"/>
    <property type="match status" value="1"/>
</dbReference>
<evidence type="ECO:0000256" key="2">
    <source>
        <dbReference type="ARBA" id="ARBA00004370"/>
    </source>
</evidence>
<dbReference type="Gene3D" id="3.90.25.70">
    <property type="match status" value="1"/>
</dbReference>
<feature type="region of interest" description="Disordered" evidence="19">
    <location>
        <begin position="1952"/>
        <end position="1971"/>
    </location>
</feature>
<feature type="transmembrane region" description="Helical" evidence="20">
    <location>
        <begin position="21"/>
        <end position="41"/>
    </location>
</feature>
<dbReference type="PROSITE" id="PS00606">
    <property type="entry name" value="KS3_1"/>
    <property type="match status" value="1"/>
</dbReference>
<dbReference type="InterPro" id="IPR009081">
    <property type="entry name" value="PP-bd_ACP"/>
</dbReference>
<dbReference type="InterPro" id="IPR017972">
    <property type="entry name" value="Cyt_P450_CS"/>
</dbReference>
<keyword evidence="24" id="KW-1185">Reference proteome</keyword>
<keyword evidence="12 20" id="KW-1133">Transmembrane helix</keyword>
<feature type="region of interest" description="Disordered" evidence="19">
    <location>
        <begin position="752"/>
        <end position="818"/>
    </location>
</feature>
<dbReference type="SUPFAM" id="SSF52151">
    <property type="entry name" value="FabD/lysophospholipase-like"/>
    <property type="match status" value="1"/>
</dbReference>
<dbReference type="CDD" id="cd08950">
    <property type="entry name" value="KR_fFAS_SDR_c_like"/>
    <property type="match status" value="1"/>
</dbReference>
<name>A0AAV9TA04_9PEZI</name>
<evidence type="ECO:0000256" key="9">
    <source>
        <dbReference type="ARBA" id="ARBA00022679"/>
    </source>
</evidence>
<sequence>MANLSSYAAGILPIATARLPVVVLGLGLVSIVLIFLARQLVFHPLAAYPGPFLAKCTDLYAAWHAWRGTLHLDMYRCHKKYGPVVRYAPGRLLINSNTAAKAISSHGANVIKSKAYGALVHGAPNTLTLRNKKEHARRRKILSMALSDAQMRLYEAKMLEHIEALCSNLDDNASATTNDSSDESAAPSSRALDMAVLCEHLTFDVICDIAFGQSPNTLKKDKYRFVPACITESNVRIGALVQASILSIAKLDKYLFPQSIKARNRFLGFLVWLIKTRKGLSPSPGAKRSDVFSYVETAKNPDDGSMLSRDEVQAESATLIVAGSDTTSTTVAATLFYLTGNPRAYDRLRKEVRTAFRSASEIRTGDQVNSCVFLRACINEALRMSPPVGGALWREVLPGGLTLEVGSRGGSQPSQTVFVPPGVDVGTGIYSLHRHEDYFESPSEYRPERWLVAGENGGGDQADGAATAEAVELAWSAFFPFSSGQRSCVGKGLAYVEATLTLAHILYRFDFCRDESMPVGGEYVLKDHVTSAKSGPWLRFTRAGRDEEPQPCGAEGSRAAAESEIPLGHGNDDEATAAAAANASPTLDDVPPPPNSHMDASSPLEQHRAHSPVLSESSRFSCSASTCSETSRPESALSAPELDSPKGESASLDDAQEIPAVKEMHPETRRDLSHILLIELLAHQFTYPVRWIETQEWVAEAVQAERIIEIGPGNTLTNMMKKTLQASADRDDARGIRRRILSLDSDRDDIYYRFDPASEQPEHSDDNDPGLAGVKTESSKQTTGPAETPSRGSCGASSLVNTAQEPAATTTTARDATPGAMIPDEAIAASSVLLSIVGAKLKKHPSDIDKSSTIGKLTGGRSTRSNELVGDLQVEFGDQIPDSAAELPIEELCLAVDKAQQATGRTELGKTAIGLVSTMLSNTLPGTFGPSKARSHLQSRWRVGPHRQNAIFLSALPSTQSAGGRKGDAGEAMAFLDDIAAAYLEREGLEARQPMADSDAEAVTQRQAAERNDGLYQDFIEMLTMNMGRAATASDEDSPDTNAVDAGLSDLRDELGDTYAQGVASMFDVKKQRVYKSFWNWAPQDILLLSRMAFQPGRGAHQQQQQQESVEDLTTRIANRACGRSIDQLRFHLKEEETKGKDKENHEIRRVLRSCMEACQSSLSQPPLFVDREPRQSPTIFITDNGDIEVRTVPRMPSGDSFVPVVRFFGAERKTAEAEGQRLSSMYMEDLARARGPGLTFTGKSVLVTGAGRGSIGLSIVENLLRGGARVTVATRSYSADTTKMYADLYAKYGSRGSELRVVPFNQGSRRDVEALAAYCCGDAKGDVGDKSGGIDFVVPFAVMAESNRDLEDLDSHAELAHRVALVNVLRLLGAIVRNQRLGGRTTKPVTAVLPLSPNHGLMGGDGLYSESKRGLEAVFARWRSEGWHDYMALLGVVIGWTRGTGIMSDNDVLAPGVEALGVRTFSRGEMAAHIVTMMGGRVADACQSTPLIVDLGGGLAEIPNLKEAMTSIRRGLRDEAEIKIAIQREADLDNAVLTGQYPPGGIRKPTTDQGGRESRLAPRAKLLLPLPTLPDYKTHIAPLARSLEGMVDLSRVVVITGFSELGPCGNSRTRWEMEKGTPLSLDGCVELAWMMGLIKHERRHLLGKDASPRSGWVDAATGEPVEDSEVGDRYREWMSEHTGLRKIEPELCDNGYDPAKSASVHEVVVERDLPPFETSPEVAEELKRQHGNRVAIFTSTGAGTGDGTGAHSGASPTTVTVQIKAGATILVPKASQFSRSVAGQIPTGWSAKRYGIDEDLINQIDRATLYALVCTVEALLCSGIVDPYEVYQHVHISEVGSCIGSSMGGLSSLRKMHRDRFLGEQVQGDILQETFANTTGAWVNMLLMGSAGPLKTPVGACATSLEALDTGYDLLVRGKAKMCIVGGLDDFSEDVSREFGRMKATCNTDSELAAGRTPREMSRPTASSRQGFVESQGCGVQVLTTAELALRMGLPIFGVVAYTSMAADGIGRSVPAPGRGILTNARERQATSVSAAAATTASSSSSSSGATSPNKSLPSPLLDLRYRRRLRDQRLWLVDEELRHRKALLGHDACRPDGEGGLSGGQPHERTYWDERLAVLDEEARRQREDIVYSLGNDFWKADPSISPLRGSLATWGLSINDIDVASLHGTSTVANDVNEAAVIQQQMAQLGRLPGNLLPCVTQKWLTGHGKGAAGAWMINGCLQMMDTGLVPGNPNADDVEPELERHQHLLFPGVPIQVGEGESRIIKACSVTSFGFGQKGSQVLLVHPRHLFATVPETCYEEYAEKRQRRWQRACRRLTEGMVEENMVRVQTAAPYTTSQAAALLEPASNPPAWPQRR</sequence>
<feature type="compositionally biased region" description="Low complexity" evidence="19">
    <location>
        <begin position="807"/>
        <end position="818"/>
    </location>
</feature>
<dbReference type="Pfam" id="PF02801">
    <property type="entry name" value="Ketoacyl-synt_C"/>
    <property type="match status" value="1"/>
</dbReference>
<feature type="domain" description="Carrier" evidence="21">
    <location>
        <begin position="827"/>
        <end position="903"/>
    </location>
</feature>
<feature type="compositionally biased region" description="Low complexity" evidence="19">
    <location>
        <begin position="553"/>
        <end position="564"/>
    </location>
</feature>
<keyword evidence="10 20" id="KW-0812">Transmembrane</keyword>
<dbReference type="EMBL" id="JASAOK010000039">
    <property type="protein sequence ID" value="KAK6216863.1"/>
    <property type="molecule type" value="Genomic_DNA"/>
</dbReference>
<evidence type="ECO:0000256" key="8">
    <source>
        <dbReference type="ARBA" id="ARBA00022617"/>
    </source>
</evidence>
<comment type="cofactor">
    <cofactor evidence="1 17">
        <name>heme</name>
        <dbReference type="ChEBI" id="CHEBI:30413"/>
    </cofactor>
</comment>
<dbReference type="Gene3D" id="3.40.50.720">
    <property type="entry name" value="NAD(P)-binding Rossmann-like Domain"/>
    <property type="match status" value="2"/>
</dbReference>
<keyword evidence="6" id="KW-0596">Phosphopantetheine</keyword>
<evidence type="ECO:0000256" key="7">
    <source>
        <dbReference type="ARBA" id="ARBA00022553"/>
    </source>
</evidence>
<gene>
    <name evidence="23" type="ORF">QIS74_06977</name>
</gene>
<dbReference type="Gene3D" id="3.40.47.10">
    <property type="match status" value="2"/>
</dbReference>
<evidence type="ECO:0000313" key="24">
    <source>
        <dbReference type="Proteomes" id="UP001327957"/>
    </source>
</evidence>
<dbReference type="Pfam" id="PF18314">
    <property type="entry name" value="FAS_I_H"/>
    <property type="match status" value="1"/>
</dbReference>
<evidence type="ECO:0000256" key="16">
    <source>
        <dbReference type="ARBA" id="ARBA00023136"/>
    </source>
</evidence>
<keyword evidence="8 17" id="KW-0349">Heme</keyword>
<dbReference type="CDD" id="cd11061">
    <property type="entry name" value="CYP67-like"/>
    <property type="match status" value="1"/>
</dbReference>
<dbReference type="GO" id="GO:0004497">
    <property type="term" value="F:monooxygenase activity"/>
    <property type="evidence" value="ECO:0007669"/>
    <property type="project" value="UniProtKB-KW"/>
</dbReference>
<evidence type="ECO:0000256" key="10">
    <source>
        <dbReference type="ARBA" id="ARBA00022692"/>
    </source>
</evidence>
<comment type="similarity">
    <text evidence="4">Belongs to the cytochrome P450 family.</text>
</comment>
<evidence type="ECO:0000256" key="1">
    <source>
        <dbReference type="ARBA" id="ARBA00001971"/>
    </source>
</evidence>
<evidence type="ECO:0000256" key="20">
    <source>
        <dbReference type="SAM" id="Phobius"/>
    </source>
</evidence>
<dbReference type="GO" id="GO:0006633">
    <property type="term" value="P:fatty acid biosynthetic process"/>
    <property type="evidence" value="ECO:0007669"/>
    <property type="project" value="InterPro"/>
</dbReference>
<comment type="similarity">
    <text evidence="3">Belongs to the thiolase-like superfamily. Fungal fatty acid synthetase subunit alpha family.</text>
</comment>
<evidence type="ECO:0000256" key="19">
    <source>
        <dbReference type="SAM" id="MobiDB-lite"/>
    </source>
</evidence>
<feature type="compositionally biased region" description="Low complexity" evidence="19">
    <location>
        <begin position="615"/>
        <end position="629"/>
    </location>
</feature>
<dbReference type="InterPro" id="IPR018201">
    <property type="entry name" value="Ketoacyl_synth_AS"/>
</dbReference>
<keyword evidence="13" id="KW-0560">Oxidoreductase</keyword>
<feature type="binding site" description="axial binding residue" evidence="17">
    <location>
        <position position="488"/>
    </location>
    <ligand>
        <name>heme</name>
        <dbReference type="ChEBI" id="CHEBI:30413"/>
    </ligand>
    <ligandPart>
        <name>Fe</name>
        <dbReference type="ChEBI" id="CHEBI:18248"/>
    </ligandPart>
</feature>
<dbReference type="InterPro" id="IPR016035">
    <property type="entry name" value="Acyl_Trfase/lysoPLipase"/>
</dbReference>
<dbReference type="PROSITE" id="PS50075">
    <property type="entry name" value="CARRIER"/>
    <property type="match status" value="1"/>
</dbReference>
<protein>
    <recommendedName>
        <fullName evidence="5">beta-ketoacyl-[acyl-carrier-protein] synthase I</fullName>
        <ecNumber evidence="5">2.3.1.41</ecNumber>
    </recommendedName>
</protein>
<dbReference type="InterPro" id="IPR014031">
    <property type="entry name" value="Ketoacyl_synth_C"/>
</dbReference>
<evidence type="ECO:0000256" key="12">
    <source>
        <dbReference type="ARBA" id="ARBA00022989"/>
    </source>
</evidence>
<dbReference type="SUPFAM" id="SSF51735">
    <property type="entry name" value="NAD(P)-binding Rossmann-fold domains"/>
    <property type="match status" value="1"/>
</dbReference>
<evidence type="ECO:0000313" key="23">
    <source>
        <dbReference type="EMBL" id="KAK6216863.1"/>
    </source>
</evidence>
<dbReference type="PRINTS" id="PR00385">
    <property type="entry name" value="P450"/>
</dbReference>